<gene>
    <name evidence="5" type="ORF">OJF2_46610</name>
</gene>
<dbReference type="Proteomes" id="UP000324233">
    <property type="component" value="Chromosome"/>
</dbReference>
<dbReference type="PANTHER" id="PTHR45831:SF2">
    <property type="entry name" value="LD24721P"/>
    <property type="match status" value="1"/>
</dbReference>
<dbReference type="AlphaFoldDB" id="A0A5B9W7W6"/>
<dbReference type="GO" id="GO:0006620">
    <property type="term" value="P:post-translational protein targeting to endoplasmic reticulum membrane"/>
    <property type="evidence" value="ECO:0007669"/>
    <property type="project" value="TreeGrafter"/>
</dbReference>
<organism evidence="5 6">
    <name type="scientific">Aquisphaera giovannonii</name>
    <dbReference type="NCBI Taxonomy" id="406548"/>
    <lineage>
        <taxon>Bacteria</taxon>
        <taxon>Pseudomonadati</taxon>
        <taxon>Planctomycetota</taxon>
        <taxon>Planctomycetia</taxon>
        <taxon>Isosphaerales</taxon>
        <taxon>Isosphaeraceae</taxon>
        <taxon>Aquisphaera</taxon>
    </lineage>
</organism>
<dbReference type="GO" id="GO:0016020">
    <property type="term" value="C:membrane"/>
    <property type="evidence" value="ECO:0007669"/>
    <property type="project" value="TreeGrafter"/>
</dbReference>
<dbReference type="GO" id="GO:0060090">
    <property type="term" value="F:molecular adaptor activity"/>
    <property type="evidence" value="ECO:0007669"/>
    <property type="project" value="TreeGrafter"/>
</dbReference>
<protein>
    <submittedName>
        <fullName evidence="5">Tetratricopeptide repeat protein</fullName>
    </submittedName>
</protein>
<keyword evidence="6" id="KW-1185">Reference proteome</keyword>
<dbReference type="Pfam" id="PF14559">
    <property type="entry name" value="TPR_19"/>
    <property type="match status" value="1"/>
</dbReference>
<sequence length="290" mass="32088">MIGPRPRRPRRRTDRPTRGGRAPRPGWSALLLVAAGLSLDAATSSDARARGPAGPDPTRLGWEASGMWESRASSLLVDYYEAFLRDRNIDDFRDRVMARYAEATLGRVLLTSPNILARRGAVLALGIFGHFEASNEPLGRALADADSVVRNMAESALWAVWFRADSEENGRVLERVRRLLNDHNAEQAADLASKLIARAPRLAEAYNQRAIARFLQGRFADSAEDCSRTLQLNPYHFGALSGLAQCQIQLGEPRQALQTFRRALKVQPHSASIRDAIQVLEAQIGTDEPR</sequence>
<evidence type="ECO:0000256" key="3">
    <source>
        <dbReference type="PROSITE-ProRule" id="PRU00339"/>
    </source>
</evidence>
<dbReference type="SUPFAM" id="SSF48452">
    <property type="entry name" value="TPR-like"/>
    <property type="match status" value="1"/>
</dbReference>
<dbReference type="RefSeq" id="WP_246196109.1">
    <property type="nucleotide sequence ID" value="NZ_CP042997.1"/>
</dbReference>
<evidence type="ECO:0000256" key="2">
    <source>
        <dbReference type="ARBA" id="ARBA00022803"/>
    </source>
</evidence>
<dbReference type="InterPro" id="IPR016024">
    <property type="entry name" value="ARM-type_fold"/>
</dbReference>
<dbReference type="SUPFAM" id="SSF48371">
    <property type="entry name" value="ARM repeat"/>
    <property type="match status" value="1"/>
</dbReference>
<accession>A0A5B9W7W6</accession>
<reference evidence="5 6" key="1">
    <citation type="submission" date="2019-08" db="EMBL/GenBank/DDBJ databases">
        <title>Deep-cultivation of Planctomycetes and their phenomic and genomic characterization uncovers novel biology.</title>
        <authorList>
            <person name="Wiegand S."/>
            <person name="Jogler M."/>
            <person name="Boedeker C."/>
            <person name="Pinto D."/>
            <person name="Vollmers J."/>
            <person name="Rivas-Marin E."/>
            <person name="Kohn T."/>
            <person name="Peeters S.H."/>
            <person name="Heuer A."/>
            <person name="Rast P."/>
            <person name="Oberbeckmann S."/>
            <person name="Bunk B."/>
            <person name="Jeske O."/>
            <person name="Meyerdierks A."/>
            <person name="Storesund J.E."/>
            <person name="Kallscheuer N."/>
            <person name="Luecker S."/>
            <person name="Lage O.M."/>
            <person name="Pohl T."/>
            <person name="Merkel B.J."/>
            <person name="Hornburger P."/>
            <person name="Mueller R.-W."/>
            <person name="Bruemmer F."/>
            <person name="Labrenz M."/>
            <person name="Spormann A.M."/>
            <person name="Op den Camp H."/>
            <person name="Overmann J."/>
            <person name="Amann R."/>
            <person name="Jetten M.S.M."/>
            <person name="Mascher T."/>
            <person name="Medema M.H."/>
            <person name="Devos D.P."/>
            <person name="Kaster A.-K."/>
            <person name="Ovreas L."/>
            <person name="Rohde M."/>
            <person name="Galperin M.Y."/>
            <person name="Jogler C."/>
        </authorList>
    </citation>
    <scope>NUCLEOTIDE SEQUENCE [LARGE SCALE GENOMIC DNA]</scope>
    <source>
        <strain evidence="5 6">OJF2</strain>
    </source>
</reference>
<dbReference type="SMART" id="SM00028">
    <property type="entry name" value="TPR"/>
    <property type="match status" value="2"/>
</dbReference>
<evidence type="ECO:0000256" key="1">
    <source>
        <dbReference type="ARBA" id="ARBA00022737"/>
    </source>
</evidence>
<dbReference type="EMBL" id="CP042997">
    <property type="protein sequence ID" value="QEH36101.1"/>
    <property type="molecule type" value="Genomic_DNA"/>
</dbReference>
<dbReference type="InterPro" id="IPR011990">
    <property type="entry name" value="TPR-like_helical_dom_sf"/>
</dbReference>
<name>A0A5B9W7W6_9BACT</name>
<dbReference type="Gene3D" id="1.25.40.10">
    <property type="entry name" value="Tetratricopeptide repeat domain"/>
    <property type="match status" value="1"/>
</dbReference>
<dbReference type="KEGG" id="agv:OJF2_46610"/>
<feature type="compositionally biased region" description="Basic residues" evidence="4">
    <location>
        <begin position="1"/>
        <end position="13"/>
    </location>
</feature>
<dbReference type="InterPro" id="IPR019734">
    <property type="entry name" value="TPR_rpt"/>
</dbReference>
<evidence type="ECO:0000256" key="4">
    <source>
        <dbReference type="SAM" id="MobiDB-lite"/>
    </source>
</evidence>
<dbReference type="InterPro" id="IPR047150">
    <property type="entry name" value="SGT"/>
</dbReference>
<keyword evidence="2 3" id="KW-0802">TPR repeat</keyword>
<proteinExistence type="predicted"/>
<dbReference type="GO" id="GO:0072380">
    <property type="term" value="C:TRC complex"/>
    <property type="evidence" value="ECO:0007669"/>
    <property type="project" value="TreeGrafter"/>
</dbReference>
<evidence type="ECO:0000313" key="5">
    <source>
        <dbReference type="EMBL" id="QEH36101.1"/>
    </source>
</evidence>
<evidence type="ECO:0000313" key="6">
    <source>
        <dbReference type="Proteomes" id="UP000324233"/>
    </source>
</evidence>
<dbReference type="PANTHER" id="PTHR45831">
    <property type="entry name" value="LD24721P"/>
    <property type="match status" value="1"/>
</dbReference>
<keyword evidence="1" id="KW-0677">Repeat</keyword>
<feature type="repeat" description="TPR" evidence="3">
    <location>
        <begin position="237"/>
        <end position="270"/>
    </location>
</feature>
<dbReference type="PROSITE" id="PS50005">
    <property type="entry name" value="TPR"/>
    <property type="match status" value="1"/>
</dbReference>
<feature type="region of interest" description="Disordered" evidence="4">
    <location>
        <begin position="1"/>
        <end position="25"/>
    </location>
</feature>